<protein>
    <submittedName>
        <fullName evidence="1">Uncharacterized protein</fullName>
    </submittedName>
</protein>
<proteinExistence type="predicted"/>
<keyword evidence="2" id="KW-1185">Reference proteome</keyword>
<gene>
    <name evidence="1" type="ORF">Q31a_63410</name>
</gene>
<reference evidence="1 2" key="1">
    <citation type="submission" date="2019-02" db="EMBL/GenBank/DDBJ databases">
        <title>Deep-cultivation of Planctomycetes and their phenomic and genomic characterization uncovers novel biology.</title>
        <authorList>
            <person name="Wiegand S."/>
            <person name="Jogler M."/>
            <person name="Boedeker C."/>
            <person name="Pinto D."/>
            <person name="Vollmers J."/>
            <person name="Rivas-Marin E."/>
            <person name="Kohn T."/>
            <person name="Peeters S.H."/>
            <person name="Heuer A."/>
            <person name="Rast P."/>
            <person name="Oberbeckmann S."/>
            <person name="Bunk B."/>
            <person name="Jeske O."/>
            <person name="Meyerdierks A."/>
            <person name="Storesund J.E."/>
            <person name="Kallscheuer N."/>
            <person name="Luecker S."/>
            <person name="Lage O.M."/>
            <person name="Pohl T."/>
            <person name="Merkel B.J."/>
            <person name="Hornburger P."/>
            <person name="Mueller R.-W."/>
            <person name="Bruemmer F."/>
            <person name="Labrenz M."/>
            <person name="Spormann A.M."/>
            <person name="Op den Camp H."/>
            <person name="Overmann J."/>
            <person name="Amann R."/>
            <person name="Jetten M.S.M."/>
            <person name="Mascher T."/>
            <person name="Medema M.H."/>
            <person name="Devos D.P."/>
            <person name="Kaster A.-K."/>
            <person name="Ovreas L."/>
            <person name="Rohde M."/>
            <person name="Galperin M.Y."/>
            <person name="Jogler C."/>
        </authorList>
    </citation>
    <scope>NUCLEOTIDE SEQUENCE [LARGE SCALE GENOMIC DNA]</scope>
    <source>
        <strain evidence="1 2">Q31a</strain>
    </source>
</reference>
<dbReference type="KEGG" id="ahel:Q31a_63410"/>
<dbReference type="AlphaFoldDB" id="A0A518GHA7"/>
<organism evidence="1 2">
    <name type="scientific">Aureliella helgolandensis</name>
    <dbReference type="NCBI Taxonomy" id="2527968"/>
    <lineage>
        <taxon>Bacteria</taxon>
        <taxon>Pseudomonadati</taxon>
        <taxon>Planctomycetota</taxon>
        <taxon>Planctomycetia</taxon>
        <taxon>Pirellulales</taxon>
        <taxon>Pirellulaceae</taxon>
        <taxon>Aureliella</taxon>
    </lineage>
</organism>
<evidence type="ECO:0000313" key="2">
    <source>
        <dbReference type="Proteomes" id="UP000318017"/>
    </source>
</evidence>
<dbReference type="EMBL" id="CP036298">
    <property type="protein sequence ID" value="QDV27948.1"/>
    <property type="molecule type" value="Genomic_DNA"/>
</dbReference>
<accession>A0A518GHA7</accession>
<name>A0A518GHA7_9BACT</name>
<sequence length="63" mass="6905">MVGPSDFSTKRQQSLVHCPSLIFGLPGNSGCPEKGVRHQNPERPFGCFALLVSDTFFRTLAKP</sequence>
<evidence type="ECO:0000313" key="1">
    <source>
        <dbReference type="EMBL" id="QDV27948.1"/>
    </source>
</evidence>
<dbReference type="Proteomes" id="UP000318017">
    <property type="component" value="Chromosome"/>
</dbReference>